<dbReference type="RefSeq" id="XP_006692350.1">
    <property type="nucleotide sequence ID" value="XM_006692287.1"/>
</dbReference>
<feature type="region of interest" description="Disordered" evidence="9">
    <location>
        <begin position="199"/>
        <end position="229"/>
    </location>
</feature>
<reference evidence="11 12" key="1">
    <citation type="journal article" date="2011" name="Cell">
        <title>Insight into structure and assembly of the nuclear pore complex by utilizing the genome of a eukaryotic thermophile.</title>
        <authorList>
            <person name="Amlacher S."/>
            <person name="Sarges P."/>
            <person name="Flemming D."/>
            <person name="van Noort V."/>
            <person name="Kunze R."/>
            <person name="Devos D.P."/>
            <person name="Arumugam M."/>
            <person name="Bork P."/>
            <person name="Hurt E."/>
        </authorList>
    </citation>
    <scope>NUCLEOTIDE SEQUENCE [LARGE SCALE GENOMIC DNA]</scope>
    <source>
        <strain evidence="12">DSM 1495 / CBS 144.50 / IMI 039719</strain>
    </source>
</reference>
<evidence type="ECO:0000256" key="2">
    <source>
        <dbReference type="ARBA" id="ARBA00010981"/>
    </source>
</evidence>
<keyword evidence="4" id="KW-0479">Metal-binding</keyword>
<dbReference type="CDD" id="cd08066">
    <property type="entry name" value="MPN_AMSH_like"/>
    <property type="match status" value="1"/>
</dbReference>
<evidence type="ECO:0000256" key="6">
    <source>
        <dbReference type="ARBA" id="ARBA00022801"/>
    </source>
</evidence>
<dbReference type="MEROPS" id="M67.A14"/>
<evidence type="ECO:0000256" key="4">
    <source>
        <dbReference type="ARBA" id="ARBA00022723"/>
    </source>
</evidence>
<name>G0S2U8_CHATD</name>
<dbReference type="PROSITE" id="PS50249">
    <property type="entry name" value="MPN"/>
    <property type="match status" value="1"/>
</dbReference>
<dbReference type="SUPFAM" id="SSF102712">
    <property type="entry name" value="JAB1/MPN domain"/>
    <property type="match status" value="1"/>
</dbReference>
<keyword evidence="3" id="KW-0645">Protease</keyword>
<dbReference type="GO" id="GO:0061578">
    <property type="term" value="F:K63-linked deubiquitinase activity"/>
    <property type="evidence" value="ECO:0007669"/>
    <property type="project" value="InterPro"/>
</dbReference>
<dbReference type="InterPro" id="IPR037518">
    <property type="entry name" value="MPN"/>
</dbReference>
<dbReference type="PANTHER" id="PTHR12947:SF13">
    <property type="entry name" value="FI19924P1"/>
    <property type="match status" value="1"/>
</dbReference>
<dbReference type="InterPro" id="IPR000555">
    <property type="entry name" value="JAMM/MPN+_dom"/>
</dbReference>
<accession>G0S2U8</accession>
<evidence type="ECO:0000313" key="11">
    <source>
        <dbReference type="EMBL" id="EGS22331.1"/>
    </source>
</evidence>
<proteinExistence type="inferred from homology"/>
<keyword evidence="5" id="KW-0833">Ubl conjugation pathway</keyword>
<evidence type="ECO:0000256" key="8">
    <source>
        <dbReference type="ARBA" id="ARBA00023049"/>
    </source>
</evidence>
<dbReference type="AlphaFoldDB" id="G0S2U8"/>
<organism evidence="12">
    <name type="scientific">Chaetomium thermophilum (strain DSM 1495 / CBS 144.50 / IMI 039719)</name>
    <name type="common">Thermochaetoides thermophila</name>
    <dbReference type="NCBI Taxonomy" id="759272"/>
    <lineage>
        <taxon>Eukaryota</taxon>
        <taxon>Fungi</taxon>
        <taxon>Dikarya</taxon>
        <taxon>Ascomycota</taxon>
        <taxon>Pezizomycotina</taxon>
        <taxon>Sordariomycetes</taxon>
        <taxon>Sordariomycetidae</taxon>
        <taxon>Sordariales</taxon>
        <taxon>Chaetomiaceae</taxon>
        <taxon>Thermochaetoides</taxon>
    </lineage>
</organism>
<dbReference type="Proteomes" id="UP000008066">
    <property type="component" value="Unassembled WGS sequence"/>
</dbReference>
<dbReference type="GeneID" id="18255893"/>
<dbReference type="EMBL" id="GL988040">
    <property type="protein sequence ID" value="EGS22331.1"/>
    <property type="molecule type" value="Genomic_DNA"/>
</dbReference>
<feature type="compositionally biased region" description="Basic and acidic residues" evidence="9">
    <location>
        <begin position="276"/>
        <end position="288"/>
    </location>
</feature>
<dbReference type="Pfam" id="PF01398">
    <property type="entry name" value="JAB"/>
    <property type="match status" value="1"/>
</dbReference>
<evidence type="ECO:0000256" key="9">
    <source>
        <dbReference type="SAM" id="MobiDB-lite"/>
    </source>
</evidence>
<comment type="similarity">
    <text evidence="2">Belongs to the peptidase M67C family.</text>
</comment>
<dbReference type="Gene3D" id="3.40.140.10">
    <property type="entry name" value="Cytidine Deaminase, domain 2"/>
    <property type="match status" value="1"/>
</dbReference>
<dbReference type="GO" id="GO:0140492">
    <property type="term" value="F:metal-dependent deubiquitinase activity"/>
    <property type="evidence" value="ECO:0007669"/>
    <property type="project" value="InterPro"/>
</dbReference>
<dbReference type="GO" id="GO:0006508">
    <property type="term" value="P:proteolysis"/>
    <property type="evidence" value="ECO:0007669"/>
    <property type="project" value="UniProtKB-KW"/>
</dbReference>
<keyword evidence="8" id="KW-0482">Metalloprotease</keyword>
<dbReference type="KEGG" id="cthr:CTHT_0018550"/>
<comment type="cofactor">
    <cofactor evidence="1">
        <name>Zn(2+)</name>
        <dbReference type="ChEBI" id="CHEBI:29105"/>
    </cofactor>
</comment>
<dbReference type="STRING" id="759272.G0S2U8"/>
<dbReference type="InterPro" id="IPR015063">
    <property type="entry name" value="USP8_dimer"/>
</dbReference>
<dbReference type="PANTHER" id="PTHR12947">
    <property type="entry name" value="AMSH-LIKE PROTEASE"/>
    <property type="match status" value="1"/>
</dbReference>
<dbReference type="GO" id="GO:0016020">
    <property type="term" value="C:membrane"/>
    <property type="evidence" value="ECO:0007669"/>
    <property type="project" value="TreeGrafter"/>
</dbReference>
<evidence type="ECO:0000259" key="10">
    <source>
        <dbReference type="PROSITE" id="PS50249"/>
    </source>
</evidence>
<keyword evidence="7" id="KW-0862">Zinc</keyword>
<dbReference type="Gene3D" id="1.20.58.80">
    <property type="entry name" value="Phosphotransferase system, lactose/cellobiose-type IIA subunit"/>
    <property type="match status" value="1"/>
</dbReference>
<dbReference type="OMA" id="SWGVFRL"/>
<gene>
    <name evidence="11" type="ORF">CTHT_0018550</name>
</gene>
<dbReference type="HOGENOM" id="CLU_023304_4_0_1"/>
<keyword evidence="12" id="KW-1185">Reference proteome</keyword>
<keyword evidence="6" id="KW-0378">Hydrolase</keyword>
<dbReference type="GO" id="GO:0070536">
    <property type="term" value="P:protein K63-linked deubiquitination"/>
    <property type="evidence" value="ECO:0007669"/>
    <property type="project" value="InterPro"/>
</dbReference>
<evidence type="ECO:0000256" key="3">
    <source>
        <dbReference type="ARBA" id="ARBA00022670"/>
    </source>
</evidence>
<dbReference type="GO" id="GO:0046872">
    <property type="term" value="F:metal ion binding"/>
    <property type="evidence" value="ECO:0007669"/>
    <property type="project" value="UniProtKB-KW"/>
</dbReference>
<feature type="region of interest" description="Disordered" evidence="9">
    <location>
        <begin position="276"/>
        <end position="348"/>
    </location>
</feature>
<dbReference type="SMART" id="SM00232">
    <property type="entry name" value="JAB_MPN"/>
    <property type="match status" value="1"/>
</dbReference>
<evidence type="ECO:0000256" key="5">
    <source>
        <dbReference type="ARBA" id="ARBA00022786"/>
    </source>
</evidence>
<sequence length="485" mass="55977">MEEIKSPQELYEIAHRFDWNPKVEFRFWVTAANRLYHEGLAYFQDGDLAQAYICLLRYSALVVKWLPDHPEAKRSESRSAYKPLLKRTQKVLSILEGLRAELNETYKRYQQSADKRRAALRHSLYGSISSTYGRHAANDPTLAWSYASEAEVLDAGAYQDLAVDLAKREMRRRRDRDEDRQRRVAGYWADWKQELDRRREEERGVQLERQEELLSRGEAKRDASRYMDDDDWRQQMKEARRQLDQAHDTAAFIDHYSYQTTTYNYPAISKSSAVRYEKPSISQREEASRPLPPRPPKELPLIQPLASPPPPPDKTPLELGSPPPYSSSVHDEEAPPLPPKALAPPPAENKRVTFRPAAYLENGQPLRPVFLPSSLRRRFLDMAAENTRKNLEMCGILCGTTVNNALFISHLVIPEQECTPNTCETVNEQSLFDYCDEHELIVIGWIHTHPTQTCFMSSRDLHTHSGYQVMMPESIAIVCAPSYDE</sequence>
<dbReference type="OrthoDB" id="3640at2759"/>
<dbReference type="InterPro" id="IPR044098">
    <property type="entry name" value="STAMBP/STALP-like_MPN"/>
</dbReference>
<dbReference type="Pfam" id="PF08969">
    <property type="entry name" value="USP8_dimer"/>
    <property type="match status" value="1"/>
</dbReference>
<evidence type="ECO:0000256" key="1">
    <source>
        <dbReference type="ARBA" id="ARBA00001947"/>
    </source>
</evidence>
<protein>
    <recommendedName>
        <fullName evidence="10">MPN domain-containing protein</fullName>
    </recommendedName>
</protein>
<dbReference type="eggNOG" id="KOG2880">
    <property type="taxonomic scope" value="Eukaryota"/>
</dbReference>
<feature type="domain" description="MPN" evidence="10">
    <location>
        <begin position="369"/>
        <end position="485"/>
    </location>
</feature>
<evidence type="ECO:0000313" key="12">
    <source>
        <dbReference type="Proteomes" id="UP000008066"/>
    </source>
</evidence>
<feature type="compositionally biased region" description="Pro residues" evidence="9">
    <location>
        <begin position="335"/>
        <end position="347"/>
    </location>
</feature>
<evidence type="ECO:0000256" key="7">
    <source>
        <dbReference type="ARBA" id="ARBA00022833"/>
    </source>
</evidence>
<dbReference type="GO" id="GO:0005768">
    <property type="term" value="C:endosome"/>
    <property type="evidence" value="ECO:0007669"/>
    <property type="project" value="TreeGrafter"/>
</dbReference>